<evidence type="ECO:0000313" key="2">
    <source>
        <dbReference type="Proteomes" id="UP000247569"/>
    </source>
</evidence>
<evidence type="ECO:0000313" key="1">
    <source>
        <dbReference type="EMBL" id="PXX65477.1"/>
    </source>
</evidence>
<accession>A0A318KRA8</accession>
<protein>
    <submittedName>
        <fullName evidence="1">Uncharacterized protein</fullName>
    </submittedName>
</protein>
<dbReference type="Proteomes" id="UP000247569">
    <property type="component" value="Unassembled WGS sequence"/>
</dbReference>
<dbReference type="EMBL" id="QJKF01000004">
    <property type="protein sequence ID" value="PXX65477.1"/>
    <property type="molecule type" value="Genomic_DNA"/>
</dbReference>
<reference evidence="1 2" key="1">
    <citation type="submission" date="2018-05" db="EMBL/GenBank/DDBJ databases">
        <title>Genomic Encyclopedia of Type Strains, Phase IV (KMG-IV): sequencing the most valuable type-strain genomes for metagenomic binning, comparative biology and taxonomic classification.</title>
        <authorList>
            <person name="Goeker M."/>
        </authorList>
    </citation>
    <scope>NUCLEOTIDE SEQUENCE [LARGE SCALE GENOMIC DNA]</scope>
    <source>
        <strain evidence="1 2">DSM 44704</strain>
    </source>
</reference>
<gene>
    <name evidence="1" type="ORF">DFR70_104541</name>
</gene>
<sequence>MGSMNFDWILNGQRSGDPLATALYGPLFMVLNMLEVFQGGIRF</sequence>
<dbReference type="AlphaFoldDB" id="A0A318KRA8"/>
<keyword evidence="2" id="KW-1185">Reference proteome</keyword>
<organism evidence="1 2">
    <name type="scientific">Nocardia tenerifensis</name>
    <dbReference type="NCBI Taxonomy" id="228006"/>
    <lineage>
        <taxon>Bacteria</taxon>
        <taxon>Bacillati</taxon>
        <taxon>Actinomycetota</taxon>
        <taxon>Actinomycetes</taxon>
        <taxon>Mycobacteriales</taxon>
        <taxon>Nocardiaceae</taxon>
        <taxon>Nocardia</taxon>
    </lineage>
</organism>
<proteinExistence type="predicted"/>
<comment type="caution">
    <text evidence="1">The sequence shown here is derived from an EMBL/GenBank/DDBJ whole genome shotgun (WGS) entry which is preliminary data.</text>
</comment>
<name>A0A318KRA8_9NOCA</name>